<dbReference type="Proteomes" id="UP000499080">
    <property type="component" value="Unassembled WGS sequence"/>
</dbReference>
<evidence type="ECO:0000313" key="2">
    <source>
        <dbReference type="Proteomes" id="UP000499080"/>
    </source>
</evidence>
<dbReference type="PANTHER" id="PTHR45823">
    <property type="entry name" value="T-SNARE COILED-COIL HOMOLOGY DOMAIN-CONTAINING PROTEIN"/>
    <property type="match status" value="1"/>
</dbReference>
<reference evidence="1 2" key="1">
    <citation type="journal article" date="2019" name="Sci. Rep.">
        <title>Orb-weaving spider Araneus ventricosus genome elucidates the spidroin gene catalogue.</title>
        <authorList>
            <person name="Kono N."/>
            <person name="Nakamura H."/>
            <person name="Ohtoshi R."/>
            <person name="Moran D.A.P."/>
            <person name="Shinohara A."/>
            <person name="Yoshida Y."/>
            <person name="Fujiwara M."/>
            <person name="Mori M."/>
            <person name="Tomita M."/>
            <person name="Arakawa K."/>
        </authorList>
    </citation>
    <scope>NUCLEOTIDE SEQUENCE [LARGE SCALE GENOMIC DNA]</scope>
</reference>
<sequence>MEQSEVEMKNQILVHVESQVEGIKDHVNSCVGKIEDVQGMKREMEETKQFPGKSRIHAFPVKPLTFDGQTSCIVFKTFFDVVSSTNGWADFMKASQLVASLRGGAAEVLQGIPADKLKDLMTIENALESRFGDSPVTQFYRTQLETRRQKPG</sequence>
<dbReference type="AlphaFoldDB" id="A0A4Y2E3R5"/>
<keyword evidence="2" id="KW-1185">Reference proteome</keyword>
<dbReference type="EMBL" id="BGPR01000503">
    <property type="protein sequence ID" value="GBM23762.1"/>
    <property type="molecule type" value="Genomic_DNA"/>
</dbReference>
<accession>A0A4Y2E3R5</accession>
<comment type="caution">
    <text evidence="1">The sequence shown here is derived from an EMBL/GenBank/DDBJ whole genome shotgun (WGS) entry which is preliminary data.</text>
</comment>
<proteinExistence type="predicted"/>
<protein>
    <submittedName>
        <fullName evidence="1">Uncharacterized protein</fullName>
    </submittedName>
</protein>
<evidence type="ECO:0000313" key="1">
    <source>
        <dbReference type="EMBL" id="GBM23762.1"/>
    </source>
</evidence>
<gene>
    <name evidence="1" type="ORF">AVEN_271124_1</name>
</gene>
<dbReference type="PANTHER" id="PTHR45823:SF1">
    <property type="entry name" value="T-SNARE COILED-COIL HOMOLOGY DOMAIN-CONTAINING PROTEIN"/>
    <property type="match status" value="1"/>
</dbReference>
<organism evidence="1 2">
    <name type="scientific">Araneus ventricosus</name>
    <name type="common">Orbweaver spider</name>
    <name type="synonym">Epeira ventricosa</name>
    <dbReference type="NCBI Taxonomy" id="182803"/>
    <lineage>
        <taxon>Eukaryota</taxon>
        <taxon>Metazoa</taxon>
        <taxon>Ecdysozoa</taxon>
        <taxon>Arthropoda</taxon>
        <taxon>Chelicerata</taxon>
        <taxon>Arachnida</taxon>
        <taxon>Araneae</taxon>
        <taxon>Araneomorphae</taxon>
        <taxon>Entelegynae</taxon>
        <taxon>Araneoidea</taxon>
        <taxon>Araneidae</taxon>
        <taxon>Araneus</taxon>
    </lineage>
</organism>
<name>A0A4Y2E3R5_ARAVE</name>